<keyword evidence="5" id="KW-1185">Reference proteome</keyword>
<dbReference type="GO" id="GO:0032259">
    <property type="term" value="P:methylation"/>
    <property type="evidence" value="ECO:0007669"/>
    <property type="project" value="UniProtKB-KW"/>
</dbReference>
<evidence type="ECO:0000256" key="1">
    <source>
        <dbReference type="ARBA" id="ARBA00022603"/>
    </source>
</evidence>
<evidence type="ECO:0000259" key="3">
    <source>
        <dbReference type="Pfam" id="PF05175"/>
    </source>
</evidence>
<sequence>MSIFKFKKFKVHQTNAPQKIGTDAMVLGALVNPLTISNEKSELNQRILDVGTGCGVIALMLAQNNSSAHITGIDIDEQAVLQAKINFENADFPNHFEALQQNFIVYNPTDKFDLIVSNPPYFNSKMPSANEQRSLARHESSMSLQDLINHSADLLTENGELWMIVPSERTEELIADNLNLYLQHRIKIYGKPGRHVRDVLVFSHKENQIEKPSSNQLGELTIRDENNQYTQQYKKLTVDFHFNKL</sequence>
<dbReference type="PROSITE" id="PS00092">
    <property type="entry name" value="N6_MTASE"/>
    <property type="match status" value="1"/>
</dbReference>
<dbReference type="Proteomes" id="UP000293952">
    <property type="component" value="Unassembled WGS sequence"/>
</dbReference>
<reference evidence="4 5" key="1">
    <citation type="submission" date="2019-02" db="EMBL/GenBank/DDBJ databases">
        <title>Genome sequence of the sea-ice species Brumimicrobium glaciale.</title>
        <authorList>
            <person name="Bowman J.P."/>
        </authorList>
    </citation>
    <scope>NUCLEOTIDE SEQUENCE [LARGE SCALE GENOMIC DNA]</scope>
    <source>
        <strain evidence="4 5">IC156</strain>
    </source>
</reference>
<dbReference type="AlphaFoldDB" id="A0A4Q4KIQ4"/>
<dbReference type="Gene3D" id="3.40.50.150">
    <property type="entry name" value="Vaccinia Virus protein VP39"/>
    <property type="match status" value="1"/>
</dbReference>
<dbReference type="PRINTS" id="PR00507">
    <property type="entry name" value="N12N6MTFRASE"/>
</dbReference>
<dbReference type="GO" id="GO:0003676">
    <property type="term" value="F:nucleic acid binding"/>
    <property type="evidence" value="ECO:0007669"/>
    <property type="project" value="InterPro"/>
</dbReference>
<evidence type="ECO:0000313" key="5">
    <source>
        <dbReference type="Proteomes" id="UP000293952"/>
    </source>
</evidence>
<dbReference type="GO" id="GO:0008170">
    <property type="term" value="F:N-methyltransferase activity"/>
    <property type="evidence" value="ECO:0007669"/>
    <property type="project" value="UniProtKB-ARBA"/>
</dbReference>
<feature type="domain" description="Methyltransferase small" evidence="3">
    <location>
        <begin position="40"/>
        <end position="168"/>
    </location>
</feature>
<comment type="caution">
    <text evidence="4">The sequence shown here is derived from an EMBL/GenBank/DDBJ whole genome shotgun (WGS) entry which is preliminary data.</text>
</comment>
<protein>
    <submittedName>
        <fullName evidence="4">Methyltransferase domain-containing protein</fullName>
    </submittedName>
</protein>
<dbReference type="EMBL" id="SETE01000005">
    <property type="protein sequence ID" value="RYM32778.1"/>
    <property type="molecule type" value="Genomic_DNA"/>
</dbReference>
<evidence type="ECO:0000313" key="4">
    <source>
        <dbReference type="EMBL" id="RYM32778.1"/>
    </source>
</evidence>
<dbReference type="GO" id="GO:0008757">
    <property type="term" value="F:S-adenosylmethionine-dependent methyltransferase activity"/>
    <property type="evidence" value="ECO:0007669"/>
    <property type="project" value="UniProtKB-ARBA"/>
</dbReference>
<keyword evidence="1 4" id="KW-0489">Methyltransferase</keyword>
<keyword evidence="2" id="KW-0949">S-adenosyl-L-methionine</keyword>
<dbReference type="OrthoDB" id="5383291at2"/>
<dbReference type="InterPro" id="IPR029063">
    <property type="entry name" value="SAM-dependent_MTases_sf"/>
</dbReference>
<proteinExistence type="predicted"/>
<dbReference type="InterPro" id="IPR050210">
    <property type="entry name" value="tRNA_Adenine-N(6)_MTase"/>
</dbReference>
<dbReference type="RefSeq" id="WP_130094116.1">
    <property type="nucleotide sequence ID" value="NZ_SETE01000005.1"/>
</dbReference>
<keyword evidence="4" id="KW-0808">Transferase</keyword>
<accession>A0A4Q4KIQ4</accession>
<dbReference type="CDD" id="cd02440">
    <property type="entry name" value="AdoMet_MTases"/>
    <property type="match status" value="1"/>
</dbReference>
<gene>
    <name evidence="4" type="ORF">ERX46_11990</name>
</gene>
<dbReference type="PANTHER" id="PTHR47739">
    <property type="entry name" value="TRNA1(VAL) (ADENINE(37)-N6)-METHYLTRANSFERASE"/>
    <property type="match status" value="1"/>
</dbReference>
<dbReference type="InterPro" id="IPR002052">
    <property type="entry name" value="DNA_methylase_N6_adenine_CS"/>
</dbReference>
<evidence type="ECO:0000256" key="2">
    <source>
        <dbReference type="ARBA" id="ARBA00022691"/>
    </source>
</evidence>
<dbReference type="Pfam" id="PF05175">
    <property type="entry name" value="MTS"/>
    <property type="match status" value="1"/>
</dbReference>
<dbReference type="SUPFAM" id="SSF53335">
    <property type="entry name" value="S-adenosyl-L-methionine-dependent methyltransferases"/>
    <property type="match status" value="1"/>
</dbReference>
<dbReference type="PANTHER" id="PTHR47739:SF1">
    <property type="entry name" value="TRNA1(VAL) (ADENINE(37)-N6)-METHYLTRANSFERASE"/>
    <property type="match status" value="1"/>
</dbReference>
<dbReference type="InterPro" id="IPR007848">
    <property type="entry name" value="Small_mtfrase_dom"/>
</dbReference>
<name>A0A4Q4KIQ4_9FLAO</name>
<organism evidence="4 5">
    <name type="scientific">Brumimicrobium glaciale</name>
    <dbReference type="NCBI Taxonomy" id="200475"/>
    <lineage>
        <taxon>Bacteria</taxon>
        <taxon>Pseudomonadati</taxon>
        <taxon>Bacteroidota</taxon>
        <taxon>Flavobacteriia</taxon>
        <taxon>Flavobacteriales</taxon>
        <taxon>Crocinitomicaceae</taxon>
        <taxon>Brumimicrobium</taxon>
    </lineage>
</organism>